<evidence type="ECO:0000313" key="2">
    <source>
        <dbReference type="Proteomes" id="UP001429580"/>
    </source>
</evidence>
<protein>
    <submittedName>
        <fullName evidence="1">Uncharacterized protein</fullName>
    </submittedName>
</protein>
<organism evidence="1 2">
    <name type="scientific">Pseudochelatococcus lubricantis</name>
    <dbReference type="NCBI Taxonomy" id="1538102"/>
    <lineage>
        <taxon>Bacteria</taxon>
        <taxon>Pseudomonadati</taxon>
        <taxon>Pseudomonadota</taxon>
        <taxon>Alphaproteobacteria</taxon>
        <taxon>Hyphomicrobiales</taxon>
        <taxon>Chelatococcaceae</taxon>
        <taxon>Pseudochelatococcus</taxon>
    </lineage>
</organism>
<comment type="caution">
    <text evidence="1">The sequence shown here is derived from an EMBL/GenBank/DDBJ whole genome shotgun (WGS) entry which is preliminary data.</text>
</comment>
<accession>A0ABX0UWM7</accession>
<keyword evidence="2" id="KW-1185">Reference proteome</keyword>
<gene>
    <name evidence="1" type="ORF">FHS82_000988</name>
</gene>
<evidence type="ECO:0000313" key="1">
    <source>
        <dbReference type="EMBL" id="NIJ57162.1"/>
    </source>
</evidence>
<name>A0ABX0UWM7_9HYPH</name>
<proteinExistence type="predicted"/>
<dbReference type="Proteomes" id="UP001429580">
    <property type="component" value="Unassembled WGS sequence"/>
</dbReference>
<sequence>MADNHPAHPIVWGNTVEAIGLTKREWLMAQFPMDIDGTVNALRRNGFMDTDISTIFATHAKYARIWADAIIKGAARE</sequence>
<dbReference type="EMBL" id="JAASQI010000002">
    <property type="protein sequence ID" value="NIJ57162.1"/>
    <property type="molecule type" value="Genomic_DNA"/>
</dbReference>
<reference evidence="1 2" key="1">
    <citation type="submission" date="2020-03" db="EMBL/GenBank/DDBJ databases">
        <title>Genomic Encyclopedia of Type Strains, Phase IV (KMG-IV): sequencing the most valuable type-strain genomes for metagenomic binning, comparative biology and taxonomic classification.</title>
        <authorList>
            <person name="Goeker M."/>
        </authorList>
    </citation>
    <scope>NUCLEOTIDE SEQUENCE [LARGE SCALE GENOMIC DNA]</scope>
    <source>
        <strain evidence="1 2">DSM 103870</strain>
    </source>
</reference>
<dbReference type="RefSeq" id="WP_166949424.1">
    <property type="nucleotide sequence ID" value="NZ_JAASQI010000002.1"/>
</dbReference>